<evidence type="ECO:0000256" key="1">
    <source>
        <dbReference type="SAM" id="MobiDB-lite"/>
    </source>
</evidence>
<evidence type="ECO:0008006" key="3">
    <source>
        <dbReference type="Google" id="ProtNLM"/>
    </source>
</evidence>
<feature type="region of interest" description="Disordered" evidence="1">
    <location>
        <begin position="121"/>
        <end position="192"/>
    </location>
</feature>
<dbReference type="AlphaFoldDB" id="A0A699H5A1"/>
<gene>
    <name evidence="2" type="ORF">Tci_249371</name>
</gene>
<feature type="region of interest" description="Disordered" evidence="1">
    <location>
        <begin position="54"/>
        <end position="100"/>
    </location>
</feature>
<evidence type="ECO:0000313" key="2">
    <source>
        <dbReference type="EMBL" id="GEW77395.1"/>
    </source>
</evidence>
<feature type="compositionally biased region" description="Acidic residues" evidence="1">
    <location>
        <begin position="131"/>
        <end position="149"/>
    </location>
</feature>
<proteinExistence type="predicted"/>
<accession>A0A699H5A1</accession>
<dbReference type="EMBL" id="BKCJ010073308">
    <property type="protein sequence ID" value="GEW77395.1"/>
    <property type="molecule type" value="Genomic_DNA"/>
</dbReference>
<name>A0A699H5A1_TANCI</name>
<organism evidence="2">
    <name type="scientific">Tanacetum cinerariifolium</name>
    <name type="common">Dalmatian daisy</name>
    <name type="synonym">Chrysanthemum cinerariifolium</name>
    <dbReference type="NCBI Taxonomy" id="118510"/>
    <lineage>
        <taxon>Eukaryota</taxon>
        <taxon>Viridiplantae</taxon>
        <taxon>Streptophyta</taxon>
        <taxon>Embryophyta</taxon>
        <taxon>Tracheophyta</taxon>
        <taxon>Spermatophyta</taxon>
        <taxon>Magnoliopsida</taxon>
        <taxon>eudicotyledons</taxon>
        <taxon>Gunneridae</taxon>
        <taxon>Pentapetalae</taxon>
        <taxon>asterids</taxon>
        <taxon>campanulids</taxon>
        <taxon>Asterales</taxon>
        <taxon>Asteraceae</taxon>
        <taxon>Asteroideae</taxon>
        <taxon>Anthemideae</taxon>
        <taxon>Anthemidinae</taxon>
        <taxon>Tanacetum</taxon>
    </lineage>
</organism>
<protein>
    <recommendedName>
        <fullName evidence="3">Reverse transcriptase domain-containing protein</fullName>
    </recommendedName>
</protein>
<reference evidence="2" key="1">
    <citation type="journal article" date="2019" name="Sci. Rep.">
        <title>Draft genome of Tanacetum cinerariifolium, the natural source of mosquito coil.</title>
        <authorList>
            <person name="Yamashiro T."/>
            <person name="Shiraishi A."/>
            <person name="Satake H."/>
            <person name="Nakayama K."/>
        </authorList>
    </citation>
    <scope>NUCLEOTIDE SEQUENCE</scope>
</reference>
<comment type="caution">
    <text evidence="2">The sequence shown here is derived from an EMBL/GenBank/DDBJ whole genome shotgun (WGS) entry which is preliminary data.</text>
</comment>
<sequence>MSHTSSTVTYTSVYTDFEPGRVFWGADEELSDGGPPRVLVYEYDGLPMLPVAPPSPDYISGLEEPHTPPAPQDEDEHEPMFIQPHDPDFVPEPIYPEYIPPEDEHILSDEEQPLPHVVSPTAESLGYVAESDPEKDPEEYEDDETEDGLVDYPMDGGDDGDDDDGHSSGYNVDDKDEDQEDEEEEHLAPADSAVVIPTDELDYYPFADFHIPSTRGRGERLARCTALAALPSPPLPPSLYPLPPVDRRDDIPESEQPSRKRVCLSTLGSRYEVRESSVRGRGVDYRFVDTVRSEMRHRAIREVGYGIKDTWIDPAEAVPEMAPTTLEEVNTRVTELAELHEHDTQDLYALLEDAQDEEEAYAAREAWAHSIGLSQTVYHELQTLREQVYAQEYQLQAHQTQLQLQITDSRDSLSNERHETRDGRHAGRVVNTAWAAEESWTSRRGY</sequence>
<feature type="compositionally biased region" description="Acidic residues" evidence="1">
    <location>
        <begin position="174"/>
        <end position="185"/>
    </location>
</feature>